<reference evidence="4" key="1">
    <citation type="journal article" date="2012" name="PLoS Genet.">
        <title>The genomes of the fungal plant pathogens Cladosporium fulvum and Dothistroma septosporum reveal adaptation to different hosts and lifestyles but also signatures of common ancestry.</title>
        <authorList>
            <person name="de Wit P.J.G.M."/>
            <person name="van der Burgt A."/>
            <person name="Oekmen B."/>
            <person name="Stergiopoulos I."/>
            <person name="Abd-Elsalam K.A."/>
            <person name="Aerts A.L."/>
            <person name="Bahkali A.H."/>
            <person name="Beenen H.G."/>
            <person name="Chettri P."/>
            <person name="Cox M.P."/>
            <person name="Datema E."/>
            <person name="de Vries R.P."/>
            <person name="Dhillon B."/>
            <person name="Ganley A.R."/>
            <person name="Griffiths S.A."/>
            <person name="Guo Y."/>
            <person name="Hamelin R.C."/>
            <person name="Henrissat B."/>
            <person name="Kabir M.S."/>
            <person name="Jashni M.K."/>
            <person name="Kema G."/>
            <person name="Klaubauf S."/>
            <person name="Lapidus A."/>
            <person name="Levasseur A."/>
            <person name="Lindquist E."/>
            <person name="Mehrabi R."/>
            <person name="Ohm R.A."/>
            <person name="Owen T.J."/>
            <person name="Salamov A."/>
            <person name="Schwelm A."/>
            <person name="Schijlen E."/>
            <person name="Sun H."/>
            <person name="van den Burg H.A."/>
            <person name="van Ham R.C.H.J."/>
            <person name="Zhang S."/>
            <person name="Goodwin S.B."/>
            <person name="Grigoriev I.V."/>
            <person name="Collemare J."/>
            <person name="Bradshaw R.E."/>
        </authorList>
    </citation>
    <scope>NUCLEOTIDE SEQUENCE [LARGE SCALE GENOMIC DNA]</scope>
    <source>
        <strain evidence="4">NZE10 / CBS 128990</strain>
    </source>
</reference>
<dbReference type="OrthoDB" id="3650272at2759"/>
<reference evidence="3 4" key="2">
    <citation type="journal article" date="2012" name="PLoS Pathog.">
        <title>Diverse lifestyles and strategies of plant pathogenesis encoded in the genomes of eighteen Dothideomycetes fungi.</title>
        <authorList>
            <person name="Ohm R.A."/>
            <person name="Feau N."/>
            <person name="Henrissat B."/>
            <person name="Schoch C.L."/>
            <person name="Horwitz B.A."/>
            <person name="Barry K.W."/>
            <person name="Condon B.J."/>
            <person name="Copeland A.C."/>
            <person name="Dhillon B."/>
            <person name="Glaser F."/>
            <person name="Hesse C.N."/>
            <person name="Kosti I."/>
            <person name="LaButti K."/>
            <person name="Lindquist E.A."/>
            <person name="Lucas S."/>
            <person name="Salamov A.A."/>
            <person name="Bradshaw R.E."/>
            <person name="Ciuffetti L."/>
            <person name="Hamelin R.C."/>
            <person name="Kema G.H.J."/>
            <person name="Lawrence C."/>
            <person name="Scott J.A."/>
            <person name="Spatafora J.W."/>
            <person name="Turgeon B.G."/>
            <person name="de Wit P.J.G.M."/>
            <person name="Zhong S."/>
            <person name="Goodwin S.B."/>
            <person name="Grigoriev I.V."/>
        </authorList>
    </citation>
    <scope>NUCLEOTIDE SEQUENCE [LARGE SCALE GENOMIC DNA]</scope>
    <source>
        <strain evidence="4">NZE10 / CBS 128990</strain>
    </source>
</reference>
<dbReference type="PROSITE" id="PS00028">
    <property type="entry name" value="ZINC_FINGER_C2H2_1"/>
    <property type="match status" value="1"/>
</dbReference>
<evidence type="ECO:0000313" key="4">
    <source>
        <dbReference type="Proteomes" id="UP000016933"/>
    </source>
</evidence>
<accession>N1PBT3</accession>
<organism evidence="3 4">
    <name type="scientific">Dothistroma septosporum (strain NZE10 / CBS 128990)</name>
    <name type="common">Red band needle blight fungus</name>
    <name type="synonym">Mycosphaerella pini</name>
    <dbReference type="NCBI Taxonomy" id="675120"/>
    <lineage>
        <taxon>Eukaryota</taxon>
        <taxon>Fungi</taxon>
        <taxon>Dikarya</taxon>
        <taxon>Ascomycota</taxon>
        <taxon>Pezizomycotina</taxon>
        <taxon>Dothideomycetes</taxon>
        <taxon>Dothideomycetidae</taxon>
        <taxon>Mycosphaerellales</taxon>
        <taxon>Mycosphaerellaceae</taxon>
        <taxon>Dothistroma</taxon>
    </lineage>
</organism>
<dbReference type="InterPro" id="IPR013087">
    <property type="entry name" value="Znf_C2H2_type"/>
</dbReference>
<evidence type="ECO:0000256" key="1">
    <source>
        <dbReference type="SAM" id="MobiDB-lite"/>
    </source>
</evidence>
<dbReference type="HOGENOM" id="CLU_2003857_0_0_1"/>
<dbReference type="Proteomes" id="UP000016933">
    <property type="component" value="Unassembled WGS sequence"/>
</dbReference>
<feature type="domain" description="C2H2-type" evidence="2">
    <location>
        <begin position="96"/>
        <end position="117"/>
    </location>
</feature>
<feature type="compositionally biased region" description="Low complexity" evidence="1">
    <location>
        <begin position="66"/>
        <end position="78"/>
    </location>
</feature>
<proteinExistence type="predicted"/>
<evidence type="ECO:0000259" key="2">
    <source>
        <dbReference type="PROSITE" id="PS00028"/>
    </source>
</evidence>
<dbReference type="AlphaFoldDB" id="N1PBT3"/>
<gene>
    <name evidence="3" type="ORF">DOTSEDRAFT_57521</name>
</gene>
<sequence length="124" mass="13625">MNIQQTRGHPTSFAAISIPSSPRPAIFMMQFEVPRQHQSGPKEDAKCIMPQMLHESPSNTPETVQESPSSAESPAAATSTDHWQTFSFDFGANGECLACGYQYSSVDELADHQRFDHGLAEVII</sequence>
<name>N1PBT3_DOTSN</name>
<evidence type="ECO:0000313" key="3">
    <source>
        <dbReference type="EMBL" id="EME38431.1"/>
    </source>
</evidence>
<dbReference type="EMBL" id="KB446547">
    <property type="protein sequence ID" value="EME38431.1"/>
    <property type="molecule type" value="Genomic_DNA"/>
</dbReference>
<keyword evidence="4" id="KW-1185">Reference proteome</keyword>
<feature type="compositionally biased region" description="Polar residues" evidence="1">
    <location>
        <begin position="56"/>
        <end position="65"/>
    </location>
</feature>
<protein>
    <recommendedName>
        <fullName evidence="2">C2H2-type domain-containing protein</fullName>
    </recommendedName>
</protein>
<feature type="region of interest" description="Disordered" evidence="1">
    <location>
        <begin position="52"/>
        <end position="78"/>
    </location>
</feature>
<dbReference type="eggNOG" id="ENOG502TAQ5">
    <property type="taxonomic scope" value="Eukaryota"/>
</dbReference>